<comment type="caution">
    <text evidence="2">The sequence shown here is derived from an EMBL/GenBank/DDBJ whole genome shotgun (WGS) entry which is preliminary data.</text>
</comment>
<dbReference type="InterPro" id="IPR011333">
    <property type="entry name" value="SKP1/BTB/POZ_sf"/>
</dbReference>
<accession>A0A1Q2ZWJ3</accession>
<evidence type="ECO:0008006" key="4">
    <source>
        <dbReference type="Google" id="ProtNLM"/>
    </source>
</evidence>
<feature type="region of interest" description="Disordered" evidence="1">
    <location>
        <begin position="1"/>
        <end position="34"/>
    </location>
</feature>
<feature type="compositionally biased region" description="Basic and acidic residues" evidence="1">
    <location>
        <begin position="314"/>
        <end position="325"/>
    </location>
</feature>
<dbReference type="EMBL" id="BDGX01000008">
    <property type="protein sequence ID" value="GAV47653.1"/>
    <property type="molecule type" value="Genomic_DNA"/>
</dbReference>
<organism evidence="2 3">
    <name type="scientific">Zygosaccharomyces rouxii</name>
    <dbReference type="NCBI Taxonomy" id="4956"/>
    <lineage>
        <taxon>Eukaryota</taxon>
        <taxon>Fungi</taxon>
        <taxon>Dikarya</taxon>
        <taxon>Ascomycota</taxon>
        <taxon>Saccharomycotina</taxon>
        <taxon>Saccharomycetes</taxon>
        <taxon>Saccharomycetales</taxon>
        <taxon>Saccharomycetaceae</taxon>
        <taxon>Zygosaccharomyces</taxon>
    </lineage>
</organism>
<sequence>MESLVTQVPQTGPTTDAFHQNSGQYQSEDPSGGDFGDEDYGNSLIHLNIRETHYYITRDQLMSLPESLLLCLFPSGVFLDRNGQVITNLTAEDEVYIPNFFPDCFEYIMEAYNKAYQDFIYYPVNKIFDRSPSNRGLFSFGSNNHESAEQEILHEKPTIIVLREDLDYYCVPQSEFIFDNNETSEELLYHIMAQVKSAAGSYLTSKGSIFQGLYSSNRLRKNNRKKLSSNQHDNGNNNHNNVNGNDSYDDDYYAQREKELGPAEQHLKDMLCSSGFQNQSVWGNRFQEPGRTVISSLSLCRIANETTESFRKQYSEAKARWDGEQKQQQQFQPNEPNSPFFRDISLSPTQSLTPTESNQTIGKDRPSSRTGRDKRKSRLSALADNVRSRSGSRQRSQSHQRETPKLYDLMPKPDINVKLLLFWRKPARKCWWGEEDLDLDVEIYGSWDTETRRSDSKPKIKIKTPTSPNDGLTKMRIPVRLHIRRVWTLELSVVGVQ</sequence>
<protein>
    <recommendedName>
        <fullName evidence="4">Growth regulation protein</fullName>
    </recommendedName>
</protein>
<feature type="region of interest" description="Disordered" evidence="1">
    <location>
        <begin position="314"/>
        <end position="406"/>
    </location>
</feature>
<evidence type="ECO:0000313" key="3">
    <source>
        <dbReference type="Proteomes" id="UP000187013"/>
    </source>
</evidence>
<feature type="compositionally biased region" description="Low complexity" evidence="1">
    <location>
        <begin position="230"/>
        <end position="246"/>
    </location>
</feature>
<evidence type="ECO:0000313" key="2">
    <source>
        <dbReference type="EMBL" id="GAV47653.1"/>
    </source>
</evidence>
<feature type="compositionally biased region" description="Polar residues" evidence="1">
    <location>
        <begin position="346"/>
        <end position="361"/>
    </location>
</feature>
<dbReference type="OrthoDB" id="9451547at2759"/>
<feature type="region of interest" description="Disordered" evidence="1">
    <location>
        <begin position="226"/>
        <end position="250"/>
    </location>
</feature>
<evidence type="ECO:0000256" key="1">
    <source>
        <dbReference type="SAM" id="MobiDB-lite"/>
    </source>
</evidence>
<dbReference type="Proteomes" id="UP000187013">
    <property type="component" value="Unassembled WGS sequence"/>
</dbReference>
<name>A0A1Q2ZWJ3_ZYGRO</name>
<dbReference type="AlphaFoldDB" id="A0A1Q2ZWJ3"/>
<proteinExistence type="predicted"/>
<gene>
    <name evidence="2" type="ORF">ZYGR_0H04990</name>
</gene>
<reference evidence="2 3" key="1">
    <citation type="submission" date="2016-08" db="EMBL/GenBank/DDBJ databases">
        <title>Draft genome sequence of allopolyploid Zygosaccharomyces rouxii.</title>
        <authorList>
            <person name="Watanabe J."/>
            <person name="Uehara K."/>
            <person name="Mogi Y."/>
            <person name="Tsukioka Y."/>
        </authorList>
    </citation>
    <scope>NUCLEOTIDE SEQUENCE [LARGE SCALE GENOMIC DNA]</scope>
    <source>
        <strain evidence="2 3">NBRC 110957</strain>
    </source>
</reference>
<feature type="compositionally biased region" description="Polar residues" evidence="1">
    <location>
        <begin position="1"/>
        <end position="29"/>
    </location>
</feature>
<feature type="compositionally biased region" description="Basic and acidic residues" evidence="1">
    <location>
        <begin position="362"/>
        <end position="371"/>
    </location>
</feature>
<dbReference type="SUPFAM" id="SSF54695">
    <property type="entry name" value="POZ domain"/>
    <property type="match status" value="1"/>
</dbReference>